<dbReference type="WBParaSite" id="SVE_0657300.1">
    <property type="protein sequence ID" value="SVE_0657300.1"/>
    <property type="gene ID" value="SVE_0657300"/>
</dbReference>
<keyword evidence="1" id="KW-1185">Reference proteome</keyword>
<protein>
    <submittedName>
        <fullName evidence="2">Uncharacterized protein</fullName>
    </submittedName>
</protein>
<organism evidence="1 2">
    <name type="scientific">Strongyloides venezuelensis</name>
    <name type="common">Threadworm</name>
    <dbReference type="NCBI Taxonomy" id="75913"/>
    <lineage>
        <taxon>Eukaryota</taxon>
        <taxon>Metazoa</taxon>
        <taxon>Ecdysozoa</taxon>
        <taxon>Nematoda</taxon>
        <taxon>Chromadorea</taxon>
        <taxon>Rhabditida</taxon>
        <taxon>Tylenchina</taxon>
        <taxon>Panagrolaimomorpha</taxon>
        <taxon>Strongyloidoidea</taxon>
        <taxon>Strongyloididae</taxon>
        <taxon>Strongyloides</taxon>
    </lineage>
</organism>
<evidence type="ECO:0000313" key="1">
    <source>
        <dbReference type="Proteomes" id="UP000035680"/>
    </source>
</evidence>
<reference evidence="1" key="1">
    <citation type="submission" date="2014-07" db="EMBL/GenBank/DDBJ databases">
        <authorList>
            <person name="Martin A.A"/>
            <person name="De Silva N."/>
        </authorList>
    </citation>
    <scope>NUCLEOTIDE SEQUENCE</scope>
</reference>
<dbReference type="Proteomes" id="UP000035680">
    <property type="component" value="Unassembled WGS sequence"/>
</dbReference>
<accession>A0A0K0FCK8</accession>
<reference evidence="2" key="2">
    <citation type="submission" date="2015-08" db="UniProtKB">
        <authorList>
            <consortium name="WormBaseParasite"/>
        </authorList>
    </citation>
    <scope>IDENTIFICATION</scope>
</reference>
<dbReference type="AlphaFoldDB" id="A0A0K0FCK8"/>
<sequence>MVITINLKYFLILLFFTTTGINTFKLFDLFNFNGKSAPKDTENSSIVQIELLNGTEETPTILPIEKELVLTTAVITNDISHNESTSDENVHENYHKAITNTSDNGANNLTHPITNITDIDTNNNNLTNNVTVSESMNSNETIIPTINEEQLFEINENSSNLTSTITTIDANESSGQQCKFLLQKKFD</sequence>
<name>A0A0K0FCK8_STRVS</name>
<evidence type="ECO:0000313" key="2">
    <source>
        <dbReference type="WBParaSite" id="SVE_0657300.1"/>
    </source>
</evidence>
<proteinExistence type="predicted"/>